<keyword evidence="1" id="KW-0812">Transmembrane</keyword>
<proteinExistence type="predicted"/>
<feature type="transmembrane region" description="Helical" evidence="1">
    <location>
        <begin position="217"/>
        <end position="235"/>
    </location>
</feature>
<dbReference type="EMBL" id="JAERRJ010000006">
    <property type="protein sequence ID" value="MBL1075958.1"/>
    <property type="molecule type" value="Genomic_DNA"/>
</dbReference>
<protein>
    <submittedName>
        <fullName evidence="2">DUF389 domain-containing protein</fullName>
    </submittedName>
</protein>
<keyword evidence="1" id="KW-0472">Membrane</keyword>
<dbReference type="PANTHER" id="PTHR20992">
    <property type="entry name" value="AT15442P-RELATED"/>
    <property type="match status" value="1"/>
</dbReference>
<dbReference type="Pfam" id="PF04087">
    <property type="entry name" value="DUF389"/>
    <property type="match status" value="1"/>
</dbReference>
<feature type="transmembrane region" description="Helical" evidence="1">
    <location>
        <begin position="242"/>
        <end position="264"/>
    </location>
</feature>
<dbReference type="Proteomes" id="UP000602198">
    <property type="component" value="Unassembled WGS sequence"/>
</dbReference>
<gene>
    <name evidence="2" type="ORF">JK358_16290</name>
</gene>
<feature type="transmembrane region" description="Helical" evidence="1">
    <location>
        <begin position="114"/>
        <end position="135"/>
    </location>
</feature>
<dbReference type="InterPro" id="IPR005240">
    <property type="entry name" value="DUF389"/>
</dbReference>
<name>A0ABS1M5N8_9NOCA</name>
<keyword evidence="1" id="KW-1133">Transmembrane helix</keyword>
<dbReference type="RefSeq" id="WP_201948550.1">
    <property type="nucleotide sequence ID" value="NZ_JAERRJ010000006.1"/>
</dbReference>
<organism evidence="2 3">
    <name type="scientific">Nocardia acididurans</name>
    <dbReference type="NCBI Taxonomy" id="2802282"/>
    <lineage>
        <taxon>Bacteria</taxon>
        <taxon>Bacillati</taxon>
        <taxon>Actinomycetota</taxon>
        <taxon>Actinomycetes</taxon>
        <taxon>Mycobacteriales</taxon>
        <taxon>Nocardiaceae</taxon>
        <taxon>Nocardia</taxon>
    </lineage>
</organism>
<reference evidence="2 3" key="1">
    <citation type="submission" date="2021-01" db="EMBL/GenBank/DDBJ databases">
        <title>WGS of actinomycetes isolated from Thailand.</title>
        <authorList>
            <person name="Thawai C."/>
        </authorList>
    </citation>
    <scope>NUCLEOTIDE SEQUENCE [LARGE SCALE GENOMIC DNA]</scope>
    <source>
        <strain evidence="2 3">LPG 2</strain>
    </source>
</reference>
<evidence type="ECO:0000313" key="3">
    <source>
        <dbReference type="Proteomes" id="UP000602198"/>
    </source>
</evidence>
<comment type="caution">
    <text evidence="2">The sequence shown here is derived from an EMBL/GenBank/DDBJ whole genome shotgun (WGS) entry which is preliminary data.</text>
</comment>
<sequence>MLRLQVICPAEVTPKVLALLARDPGTAHVSVSAGTALRPEGDLVQADIARAAANQVLDELTALGVPRSGAITFGPVDYRLSAAAVRAGRAVSHGAGEPVVWQEALQRAWRDAHFTPVFLTLLTIALLLSVIGVATGSPITIVGAMVVGPEYGPLAAISVGLVRRTPRLIRRGVFALAVGFPIAMLITAAATVLWVWLGWIDVTDVQNARHFDFIYEVGPFSFLVAVLAGAAGMLAQITARSAALVGVFISVTTVPAAGLAVAAGVAGRWSVAGSSLLQLGVNLLGIVVAGLLVLALRPGSSRELGPARRLRQWLADGRHR</sequence>
<keyword evidence="3" id="KW-1185">Reference proteome</keyword>
<dbReference type="PANTHER" id="PTHR20992:SF9">
    <property type="entry name" value="AT15442P-RELATED"/>
    <property type="match status" value="1"/>
</dbReference>
<feature type="transmembrane region" description="Helical" evidence="1">
    <location>
        <begin position="174"/>
        <end position="197"/>
    </location>
</feature>
<accession>A0ABS1M5N8</accession>
<feature type="transmembrane region" description="Helical" evidence="1">
    <location>
        <begin position="141"/>
        <end position="162"/>
    </location>
</feature>
<evidence type="ECO:0000256" key="1">
    <source>
        <dbReference type="SAM" id="Phobius"/>
    </source>
</evidence>
<evidence type="ECO:0000313" key="2">
    <source>
        <dbReference type="EMBL" id="MBL1075958.1"/>
    </source>
</evidence>
<feature type="transmembrane region" description="Helical" evidence="1">
    <location>
        <begin position="276"/>
        <end position="296"/>
    </location>
</feature>